<reference evidence="1" key="1">
    <citation type="submission" date="2014-11" db="EMBL/GenBank/DDBJ databases">
        <authorList>
            <person name="Amaro Gonzalez C."/>
        </authorList>
    </citation>
    <scope>NUCLEOTIDE SEQUENCE</scope>
</reference>
<accession>A0A0E9PZK8</accession>
<reference evidence="1" key="2">
    <citation type="journal article" date="2015" name="Fish Shellfish Immunol.">
        <title>Early steps in the European eel (Anguilla anguilla)-Vibrio vulnificus interaction in the gills: Role of the RtxA13 toxin.</title>
        <authorList>
            <person name="Callol A."/>
            <person name="Pajuelo D."/>
            <person name="Ebbesson L."/>
            <person name="Teles M."/>
            <person name="MacKenzie S."/>
            <person name="Amaro C."/>
        </authorList>
    </citation>
    <scope>NUCLEOTIDE SEQUENCE</scope>
</reference>
<name>A0A0E9PZK8_ANGAN</name>
<protein>
    <submittedName>
        <fullName evidence="1">Uncharacterized protein</fullName>
    </submittedName>
</protein>
<organism evidence="1">
    <name type="scientific">Anguilla anguilla</name>
    <name type="common">European freshwater eel</name>
    <name type="synonym">Muraena anguilla</name>
    <dbReference type="NCBI Taxonomy" id="7936"/>
    <lineage>
        <taxon>Eukaryota</taxon>
        <taxon>Metazoa</taxon>
        <taxon>Chordata</taxon>
        <taxon>Craniata</taxon>
        <taxon>Vertebrata</taxon>
        <taxon>Euteleostomi</taxon>
        <taxon>Actinopterygii</taxon>
        <taxon>Neopterygii</taxon>
        <taxon>Teleostei</taxon>
        <taxon>Anguilliformes</taxon>
        <taxon>Anguillidae</taxon>
        <taxon>Anguilla</taxon>
    </lineage>
</organism>
<proteinExistence type="predicted"/>
<sequence>MLLLIPGLNPHIFLSQVDVTKKKRLTQINV</sequence>
<dbReference type="EMBL" id="GBXM01099294">
    <property type="protein sequence ID" value="JAH09283.1"/>
    <property type="molecule type" value="Transcribed_RNA"/>
</dbReference>
<evidence type="ECO:0000313" key="1">
    <source>
        <dbReference type="EMBL" id="JAH09283.1"/>
    </source>
</evidence>
<dbReference type="AlphaFoldDB" id="A0A0E9PZK8"/>